<feature type="chain" id="PRO_5017206311" evidence="3">
    <location>
        <begin position="23"/>
        <end position="346"/>
    </location>
</feature>
<keyword evidence="5" id="KW-1185">Reference proteome</keyword>
<proteinExistence type="predicted"/>
<organism evidence="4 5">
    <name type="scientific">Mesosutterella multiformis</name>
    <dbReference type="NCBI Taxonomy" id="2259133"/>
    <lineage>
        <taxon>Bacteria</taxon>
        <taxon>Pseudomonadati</taxon>
        <taxon>Pseudomonadota</taxon>
        <taxon>Betaproteobacteria</taxon>
        <taxon>Burkholderiales</taxon>
        <taxon>Sutterellaceae</taxon>
        <taxon>Mesosutterella</taxon>
    </lineage>
</organism>
<name>A0A388SES7_9BURK</name>
<evidence type="ECO:0000313" key="5">
    <source>
        <dbReference type="Proteomes" id="UP000266091"/>
    </source>
</evidence>
<evidence type="ECO:0000256" key="2">
    <source>
        <dbReference type="SAM" id="MobiDB-lite"/>
    </source>
</evidence>
<feature type="compositionally biased region" description="Basic and acidic residues" evidence="2">
    <location>
        <begin position="252"/>
        <end position="280"/>
    </location>
</feature>
<dbReference type="Proteomes" id="UP000266091">
    <property type="component" value="Unassembled WGS sequence"/>
</dbReference>
<feature type="signal peptide" evidence="3">
    <location>
        <begin position="1"/>
        <end position="22"/>
    </location>
</feature>
<feature type="coiled-coil region" evidence="1">
    <location>
        <begin position="206"/>
        <end position="240"/>
    </location>
</feature>
<comment type="caution">
    <text evidence="4">The sequence shown here is derived from an EMBL/GenBank/DDBJ whole genome shotgun (WGS) entry which is preliminary data.</text>
</comment>
<dbReference type="EMBL" id="BGZJ01000001">
    <property type="protein sequence ID" value="GBO94173.1"/>
    <property type="molecule type" value="Genomic_DNA"/>
</dbReference>
<evidence type="ECO:0000256" key="3">
    <source>
        <dbReference type="SAM" id="SignalP"/>
    </source>
</evidence>
<keyword evidence="1" id="KW-0175">Coiled coil</keyword>
<dbReference type="RefSeq" id="WP_116270418.1">
    <property type="nucleotide sequence ID" value="NZ_BGZJ01000001.1"/>
</dbReference>
<feature type="region of interest" description="Disordered" evidence="2">
    <location>
        <begin position="248"/>
        <end position="346"/>
    </location>
</feature>
<dbReference type="OrthoDB" id="8777086at2"/>
<evidence type="ECO:0000256" key="1">
    <source>
        <dbReference type="SAM" id="Coils"/>
    </source>
</evidence>
<keyword evidence="3" id="KW-0732">Signal</keyword>
<accession>A0A388SES7</accession>
<reference evidence="4 5" key="1">
    <citation type="journal article" date="2018" name="Int. J. Syst. Evol. Microbiol.">
        <title>Mesosutterella multiformis gen. nov., sp. nov., a member of the family Sutterellaceae and Sutterella megalosphaeroides sp. nov., isolated from human faeces.</title>
        <authorList>
            <person name="Sakamoto M."/>
            <person name="Ikeyama N."/>
            <person name="Kunihiro T."/>
            <person name="Iino T."/>
            <person name="Yuki M."/>
            <person name="Ohkuma M."/>
        </authorList>
    </citation>
    <scope>NUCLEOTIDE SEQUENCE [LARGE SCALE GENOMIC DNA]</scope>
    <source>
        <strain evidence="4 5">4NBBH2</strain>
    </source>
</reference>
<dbReference type="AlphaFoldDB" id="A0A388SES7"/>
<feature type="compositionally biased region" description="Basic and acidic residues" evidence="2">
    <location>
        <begin position="288"/>
        <end position="340"/>
    </location>
</feature>
<protein>
    <submittedName>
        <fullName evidence="4">Uncharacterized protein</fullName>
    </submittedName>
</protein>
<evidence type="ECO:0000313" key="4">
    <source>
        <dbReference type="EMBL" id="GBO94173.1"/>
    </source>
</evidence>
<sequence length="346" mass="38297">MHFARSAVCLFTLTLISGSVFAAGTGIAGKSGSVMTSGSTIRAPKANAAPGADVDPARLTPAPKTGAERLTDSSILQRWPAGSIKTHDEAEAALADVDRNRAALKKQEAIEHDACIDRFFVSACWEKNRVNSYDREKEFRRVELEAKDWLRAENAQKEKERQLQAKIEEGKEASAGEIGAVLDDNAPTKRMMGAESRMEARIRAEERVAKAQSDALEKQAKELQNEETYARRQANIVERQAKAVEDAAAAAKRVEQHDKTVERVAERRASDAAKAAKEPENVAAYNKRAADAADRKAKAEQKGADLAQKRAERAARNEQDRQNRIELQKKYEAERKERSESINPFQ</sequence>
<gene>
    <name evidence="4" type="ORF">MESMUL_15270</name>
</gene>